<sequence>MDAAASADTRTVHIHNAPTEKVLAISDKMARTTERLEADFSNVETKILRFPRGLRASGGGGDRYIVPSVVAIGPYHHGRQHLQKMEEVKLAAAYYFCRDSGQSPEHVYEKVLSVAGAARGCYDTDDPSLTGLCDADFATMMFLDGCFLLEYMARDTSPVLLNRMTQSTGPSIEKDIFLLENQIPWLVLEALMVTEFMPTDVHLFVDVMGAKFLPGRAKAKGGWCGRCIPAALRRWTDESRDGGSTGQYRPPHLLGLLRFAQVGSMPENKVIITGFPSSLSSSAVELAQIGVRLRQSREPWFGDMWFRRDLFLFGELSLSPLFLNDVTACWLVNMAAEEANTSGATRASWWMVRLDDGFMVSSYLLVLAMLMDSDDDVQQLRAKRVLHSTFSNKQALRFFKGLAQHLRFGGRYVTLLMEIDSYKRHRAVRIAIHKLFYNSFKAMTIATLFSIVGVLVGIFKTLLDNKKHQQLTSSSSYYCYWSFTLRSINIYII</sequence>
<reference evidence="3" key="1">
    <citation type="journal article" date="2019" name="Nat. Commun.">
        <title>The genome of broomcorn millet.</title>
        <authorList>
            <person name="Zou C."/>
            <person name="Miki D."/>
            <person name="Li D."/>
            <person name="Tang Q."/>
            <person name="Xiao L."/>
            <person name="Rajput S."/>
            <person name="Deng P."/>
            <person name="Jia W."/>
            <person name="Huang R."/>
            <person name="Zhang M."/>
            <person name="Sun Y."/>
            <person name="Hu J."/>
            <person name="Fu X."/>
            <person name="Schnable P.S."/>
            <person name="Li F."/>
            <person name="Zhang H."/>
            <person name="Feng B."/>
            <person name="Zhu X."/>
            <person name="Liu R."/>
            <person name="Schnable J.C."/>
            <person name="Zhu J.-K."/>
            <person name="Zhang H."/>
        </authorList>
    </citation>
    <scope>NUCLEOTIDE SEQUENCE [LARGE SCALE GENOMIC DNA]</scope>
</reference>
<dbReference type="PANTHER" id="PTHR31549">
    <property type="entry name" value="PROTEIN, PUTATIVE (DUF247)-RELATED-RELATED"/>
    <property type="match status" value="1"/>
</dbReference>
<dbReference type="AlphaFoldDB" id="A0A3L6PPD7"/>
<dbReference type="OrthoDB" id="1849062at2759"/>
<dbReference type="InterPro" id="IPR004158">
    <property type="entry name" value="DUF247_pln"/>
</dbReference>
<protein>
    <submittedName>
        <fullName evidence="2">Uncharacterized protein</fullName>
    </submittedName>
</protein>
<keyword evidence="3" id="KW-1185">Reference proteome</keyword>
<feature type="transmembrane region" description="Helical" evidence="1">
    <location>
        <begin position="442"/>
        <end position="463"/>
    </location>
</feature>
<keyword evidence="1" id="KW-0472">Membrane</keyword>
<dbReference type="Pfam" id="PF03140">
    <property type="entry name" value="DUF247"/>
    <property type="match status" value="1"/>
</dbReference>
<proteinExistence type="predicted"/>
<keyword evidence="1" id="KW-0812">Transmembrane</keyword>
<dbReference type="EMBL" id="PQIB02000016">
    <property type="protein sequence ID" value="RLM61190.1"/>
    <property type="molecule type" value="Genomic_DNA"/>
</dbReference>
<evidence type="ECO:0000313" key="2">
    <source>
        <dbReference type="EMBL" id="RLM61190.1"/>
    </source>
</evidence>
<accession>A0A3L6PPD7</accession>
<dbReference type="Proteomes" id="UP000275267">
    <property type="component" value="Unassembled WGS sequence"/>
</dbReference>
<keyword evidence="1" id="KW-1133">Transmembrane helix</keyword>
<dbReference type="STRING" id="4540.A0A3L6PPD7"/>
<organism evidence="2 3">
    <name type="scientific">Panicum miliaceum</name>
    <name type="common">Proso millet</name>
    <name type="synonym">Broomcorn millet</name>
    <dbReference type="NCBI Taxonomy" id="4540"/>
    <lineage>
        <taxon>Eukaryota</taxon>
        <taxon>Viridiplantae</taxon>
        <taxon>Streptophyta</taxon>
        <taxon>Embryophyta</taxon>
        <taxon>Tracheophyta</taxon>
        <taxon>Spermatophyta</taxon>
        <taxon>Magnoliopsida</taxon>
        <taxon>Liliopsida</taxon>
        <taxon>Poales</taxon>
        <taxon>Poaceae</taxon>
        <taxon>PACMAD clade</taxon>
        <taxon>Panicoideae</taxon>
        <taxon>Panicodae</taxon>
        <taxon>Paniceae</taxon>
        <taxon>Panicinae</taxon>
        <taxon>Panicum</taxon>
        <taxon>Panicum sect. Panicum</taxon>
    </lineage>
</organism>
<name>A0A3L6PPD7_PANMI</name>
<comment type="caution">
    <text evidence="2">The sequence shown here is derived from an EMBL/GenBank/DDBJ whole genome shotgun (WGS) entry which is preliminary data.</text>
</comment>
<dbReference type="PANTHER" id="PTHR31549:SF244">
    <property type="entry name" value="OS08G0121500 PROTEIN"/>
    <property type="match status" value="1"/>
</dbReference>
<gene>
    <name evidence="2" type="ORF">C2845_PM14G01470</name>
</gene>
<evidence type="ECO:0000313" key="3">
    <source>
        <dbReference type="Proteomes" id="UP000275267"/>
    </source>
</evidence>
<evidence type="ECO:0000256" key="1">
    <source>
        <dbReference type="SAM" id="Phobius"/>
    </source>
</evidence>